<proteinExistence type="predicted"/>
<organism evidence="2 3">
    <name type="scientific">Kwoniella shivajii</name>
    <dbReference type="NCBI Taxonomy" id="564305"/>
    <lineage>
        <taxon>Eukaryota</taxon>
        <taxon>Fungi</taxon>
        <taxon>Dikarya</taxon>
        <taxon>Basidiomycota</taxon>
        <taxon>Agaricomycotina</taxon>
        <taxon>Tremellomycetes</taxon>
        <taxon>Tremellales</taxon>
        <taxon>Cryptococcaceae</taxon>
        <taxon>Kwoniella</taxon>
    </lineage>
</organism>
<accession>A0ABZ1D3V4</accession>
<protein>
    <submittedName>
        <fullName evidence="2">Uncharacterized protein</fullName>
    </submittedName>
</protein>
<evidence type="ECO:0000313" key="3">
    <source>
        <dbReference type="Proteomes" id="UP001329825"/>
    </source>
</evidence>
<gene>
    <name evidence="2" type="ORF">IL334_004628</name>
</gene>
<name>A0ABZ1D3V4_9TREE</name>
<keyword evidence="3" id="KW-1185">Reference proteome</keyword>
<dbReference type="EMBL" id="CP141886">
    <property type="protein sequence ID" value="WRT67656.1"/>
    <property type="molecule type" value="Genomic_DNA"/>
</dbReference>
<dbReference type="GeneID" id="87956759"/>
<dbReference type="RefSeq" id="XP_062792396.1">
    <property type="nucleotide sequence ID" value="XM_062936345.1"/>
</dbReference>
<dbReference type="Proteomes" id="UP001329825">
    <property type="component" value="Chromosome 6"/>
</dbReference>
<reference evidence="2 3" key="1">
    <citation type="submission" date="2024-01" db="EMBL/GenBank/DDBJ databases">
        <title>Comparative genomics of Cryptococcus and Kwoniella reveals pathogenesis evolution and contrasting modes of karyotype evolution via chromosome fusion or intercentromeric recombination.</title>
        <authorList>
            <person name="Coelho M.A."/>
            <person name="David-Palma M."/>
            <person name="Shea T."/>
            <person name="Bowers K."/>
            <person name="McGinley-Smith S."/>
            <person name="Mohammad A.W."/>
            <person name="Gnirke A."/>
            <person name="Yurkov A.M."/>
            <person name="Nowrousian M."/>
            <person name="Sun S."/>
            <person name="Cuomo C.A."/>
            <person name="Heitman J."/>
        </authorList>
    </citation>
    <scope>NUCLEOTIDE SEQUENCE [LARGE SCALE GENOMIC DNA]</scope>
    <source>
        <strain evidence="2">CBS 11374</strain>
    </source>
</reference>
<feature type="region of interest" description="Disordered" evidence="1">
    <location>
        <begin position="92"/>
        <end position="149"/>
    </location>
</feature>
<evidence type="ECO:0000313" key="2">
    <source>
        <dbReference type="EMBL" id="WRT67656.1"/>
    </source>
</evidence>
<sequence>MAQPIIIDSNVGNSTSGEVKTYWSLPNTIEPVEVLPDRYTKSSQLLPDNMKGKESDPGRMGIYVCLLDDKPHLHPSLSALHKHRYNIHRIPIPPDPTNDLPIAQPQLQPKPKPDSLSSSVDEMGDSGVTDPSGDIQMSPPPPLPSFVINQDVSTSGMENRAEWFMWKFSEEELLRRKSYLPLA</sequence>
<evidence type="ECO:0000256" key="1">
    <source>
        <dbReference type="SAM" id="MobiDB-lite"/>
    </source>
</evidence>